<dbReference type="VEuPathDB" id="CryptoDB:Cvel_8568"/>
<proteinExistence type="predicted"/>
<accession>A0A0G4HTY9</accession>
<reference evidence="1" key="1">
    <citation type="submission" date="2014-11" db="EMBL/GenBank/DDBJ databases">
        <authorList>
            <person name="Otto D Thomas"/>
            <person name="Naeem Raeece"/>
        </authorList>
    </citation>
    <scope>NUCLEOTIDE SEQUENCE</scope>
</reference>
<dbReference type="PhylomeDB" id="A0A0G4HTY9"/>
<dbReference type="AlphaFoldDB" id="A0A0G4HTY9"/>
<gene>
    <name evidence="1" type="ORF">Cvel_8568</name>
</gene>
<protein>
    <submittedName>
        <fullName evidence="1">Uncharacterized protein</fullName>
    </submittedName>
</protein>
<organism evidence="1">
    <name type="scientific">Chromera velia CCMP2878</name>
    <dbReference type="NCBI Taxonomy" id="1169474"/>
    <lineage>
        <taxon>Eukaryota</taxon>
        <taxon>Sar</taxon>
        <taxon>Alveolata</taxon>
        <taxon>Colpodellida</taxon>
        <taxon>Chromeraceae</taxon>
        <taxon>Chromera</taxon>
    </lineage>
</organism>
<evidence type="ECO:0000313" key="1">
    <source>
        <dbReference type="EMBL" id="CEM47898.1"/>
    </source>
</evidence>
<name>A0A0G4HTY9_9ALVE</name>
<sequence length="179" mass="19649">MSESPPFPIAELIQAPPSETFLRLVSSQASVVTRSVCKSFNQRASSLFSEKETRVTEEVVHCCSFDLIQWLLALPRPPEPETLLFALAQVKHGEAMLAELVGLSPTHSCALLPAEAELSWLSLSQFSNFCAVLKGAAWGNNRDLFAHNLQLLVGVVGAEEVLSGFDGVLRSWWEWEPGP</sequence>
<dbReference type="EMBL" id="CDMZ01003875">
    <property type="protein sequence ID" value="CEM47898.1"/>
    <property type="molecule type" value="Genomic_DNA"/>
</dbReference>